<reference evidence="2" key="2">
    <citation type="submission" date="2021-02" db="EMBL/GenBank/DDBJ databases">
        <authorList>
            <person name="Kimball J.A."/>
            <person name="Haas M.W."/>
            <person name="Macchietto M."/>
            <person name="Kono T."/>
            <person name="Duquette J."/>
            <person name="Shao M."/>
        </authorList>
    </citation>
    <scope>NUCLEOTIDE SEQUENCE</scope>
    <source>
        <tissue evidence="2">Fresh leaf tissue</tissue>
    </source>
</reference>
<sequence>MEQLTSSLVILPATEILKPNFFVGESSSANPQEEIRSLDGLGACGEQAWEENLQDGRARAGLLGPDFPSLPGGPTAHSLSSVRAAGKTTWLWFPKKVPLSVASIHLGFTARAVEVRRFGAEARRLSPANPRFVDSRSFASVVMGSPRDRAGGMNRNLDRKELWFGGAPGPDGGGSKGGAELSRFGGKKESP</sequence>
<feature type="compositionally biased region" description="Gly residues" evidence="1">
    <location>
        <begin position="166"/>
        <end position="177"/>
    </location>
</feature>
<evidence type="ECO:0000313" key="2">
    <source>
        <dbReference type="EMBL" id="KAG8082146.1"/>
    </source>
</evidence>
<comment type="caution">
    <text evidence="2">The sequence shown here is derived from an EMBL/GenBank/DDBJ whole genome shotgun (WGS) entry which is preliminary data.</text>
</comment>
<evidence type="ECO:0000313" key="3">
    <source>
        <dbReference type="Proteomes" id="UP000729402"/>
    </source>
</evidence>
<name>A0A8J5TKT8_ZIZPA</name>
<dbReference type="Proteomes" id="UP000729402">
    <property type="component" value="Unassembled WGS sequence"/>
</dbReference>
<gene>
    <name evidence="2" type="ORF">GUJ93_ZPchr0014g47567</name>
</gene>
<reference evidence="2" key="1">
    <citation type="journal article" date="2021" name="bioRxiv">
        <title>Whole Genome Assembly and Annotation of Northern Wild Rice, Zizania palustris L., Supports a Whole Genome Duplication in the Zizania Genus.</title>
        <authorList>
            <person name="Haas M."/>
            <person name="Kono T."/>
            <person name="Macchietto M."/>
            <person name="Millas R."/>
            <person name="McGilp L."/>
            <person name="Shao M."/>
            <person name="Duquette J."/>
            <person name="Hirsch C.N."/>
            <person name="Kimball J."/>
        </authorList>
    </citation>
    <scope>NUCLEOTIDE SEQUENCE</scope>
    <source>
        <tissue evidence="2">Fresh leaf tissue</tissue>
    </source>
</reference>
<protein>
    <submittedName>
        <fullName evidence="2">Uncharacterized protein</fullName>
    </submittedName>
</protein>
<organism evidence="2 3">
    <name type="scientific">Zizania palustris</name>
    <name type="common">Northern wild rice</name>
    <dbReference type="NCBI Taxonomy" id="103762"/>
    <lineage>
        <taxon>Eukaryota</taxon>
        <taxon>Viridiplantae</taxon>
        <taxon>Streptophyta</taxon>
        <taxon>Embryophyta</taxon>
        <taxon>Tracheophyta</taxon>
        <taxon>Spermatophyta</taxon>
        <taxon>Magnoliopsida</taxon>
        <taxon>Liliopsida</taxon>
        <taxon>Poales</taxon>
        <taxon>Poaceae</taxon>
        <taxon>BOP clade</taxon>
        <taxon>Oryzoideae</taxon>
        <taxon>Oryzeae</taxon>
        <taxon>Zizaniinae</taxon>
        <taxon>Zizania</taxon>
    </lineage>
</organism>
<proteinExistence type="predicted"/>
<evidence type="ECO:0000256" key="1">
    <source>
        <dbReference type="SAM" id="MobiDB-lite"/>
    </source>
</evidence>
<dbReference type="EMBL" id="JAAALK010000086">
    <property type="protein sequence ID" value="KAG8082146.1"/>
    <property type="molecule type" value="Genomic_DNA"/>
</dbReference>
<feature type="region of interest" description="Disordered" evidence="1">
    <location>
        <begin position="160"/>
        <end position="191"/>
    </location>
</feature>
<accession>A0A8J5TKT8</accession>
<keyword evidence="3" id="KW-1185">Reference proteome</keyword>
<dbReference type="AlphaFoldDB" id="A0A8J5TKT8"/>